<dbReference type="EMBL" id="JANBUJ010001966">
    <property type="protein sequence ID" value="KAJ2765551.1"/>
    <property type="molecule type" value="Genomic_DNA"/>
</dbReference>
<comment type="caution">
    <text evidence="1">The sequence shown here is derived from an EMBL/GenBank/DDBJ whole genome shotgun (WGS) entry which is preliminary data.</text>
</comment>
<name>A0ACC1JQW3_9FUNG</name>
<evidence type="ECO:0000313" key="1">
    <source>
        <dbReference type="EMBL" id="KAJ2765551.1"/>
    </source>
</evidence>
<organism evidence="1 2">
    <name type="scientific">Coemansia nantahalensis</name>
    <dbReference type="NCBI Taxonomy" id="2789366"/>
    <lineage>
        <taxon>Eukaryota</taxon>
        <taxon>Fungi</taxon>
        <taxon>Fungi incertae sedis</taxon>
        <taxon>Zoopagomycota</taxon>
        <taxon>Kickxellomycotina</taxon>
        <taxon>Kickxellomycetes</taxon>
        <taxon>Kickxellales</taxon>
        <taxon>Kickxellaceae</taxon>
        <taxon>Coemansia</taxon>
    </lineage>
</organism>
<accession>A0ACC1JQW3</accession>
<proteinExistence type="predicted"/>
<dbReference type="Proteomes" id="UP001140234">
    <property type="component" value="Unassembled WGS sequence"/>
</dbReference>
<keyword evidence="2" id="KW-1185">Reference proteome</keyword>
<protein>
    <submittedName>
        <fullName evidence="1">Uncharacterized protein</fullName>
    </submittedName>
</protein>
<feature type="non-terminal residue" evidence="1">
    <location>
        <position position="363"/>
    </location>
</feature>
<sequence>MAFPMQLTAEQIVERTRRNGAYAAAQKELLAAFAASEQGAAFEAEVLALLQRVSEDSEAQRFRDKAAYYERRVLEHFRRTGGIERLEAEARNFLLEPGRRDAQQRAAARAIEEIQAAGGPAEHLLSGVVSRPLEVDPPPLPRHGGRGSGRSHSYYRRGDCVAAFVSVGKPLCQDPDYVCLGVEIAACDAARGMYTLRDPDAPSGARDAWVVSWEQILAIKRPYEQVYRAGDQVYALFRDDYGVDTAVSTEYYPGCVEQVAQMSLAVRFDTGEVGHVYYDEVFPAGRVGFLRQMSDERRRQHGSGAMVQVGGRMIPSFTGFWPGSARPALSKHGRRMRYRPPPPILIDHRRHSEAHQLPPVTRQ</sequence>
<reference evidence="1" key="1">
    <citation type="submission" date="2022-07" db="EMBL/GenBank/DDBJ databases">
        <title>Phylogenomic reconstructions and comparative analyses of Kickxellomycotina fungi.</title>
        <authorList>
            <person name="Reynolds N.K."/>
            <person name="Stajich J.E."/>
            <person name="Barry K."/>
            <person name="Grigoriev I.V."/>
            <person name="Crous P."/>
            <person name="Smith M.E."/>
        </authorList>
    </citation>
    <scope>NUCLEOTIDE SEQUENCE</scope>
    <source>
        <strain evidence="1">CBS 109366</strain>
    </source>
</reference>
<gene>
    <name evidence="1" type="ORF">IWQ57_004733</name>
</gene>
<evidence type="ECO:0000313" key="2">
    <source>
        <dbReference type="Proteomes" id="UP001140234"/>
    </source>
</evidence>